<dbReference type="EMBL" id="JAFMYU010000005">
    <property type="protein sequence ID" value="MBO0930871.1"/>
    <property type="molecule type" value="Genomic_DNA"/>
</dbReference>
<dbReference type="RefSeq" id="WP_207334843.1">
    <property type="nucleotide sequence ID" value="NZ_JAFMYU010000005.1"/>
</dbReference>
<feature type="signal peptide" evidence="1">
    <location>
        <begin position="1"/>
        <end position="17"/>
    </location>
</feature>
<proteinExistence type="predicted"/>
<dbReference type="AlphaFoldDB" id="A0A939G2U9"/>
<keyword evidence="3" id="KW-1185">Reference proteome</keyword>
<sequence length="152" mass="16518">MKLAALLFLLLPIVGLAQTQEASPEDEAGIMQAVDDLFEGMKKADAGAIRKAFAPMATLQTVVNKDGKVSVKNEPIEGFATAIGKAKPGDLNEVIDPYQIMIDGDLATAFVPYKFFLKDQRHHCGANAFTLVRLGGVWKIQAIIDTRRECVD</sequence>
<keyword evidence="1" id="KW-0732">Signal</keyword>
<evidence type="ECO:0000313" key="3">
    <source>
        <dbReference type="Proteomes" id="UP000664795"/>
    </source>
</evidence>
<dbReference type="InterPro" id="IPR039437">
    <property type="entry name" value="FrzH/put_lumazine-bd"/>
</dbReference>
<comment type="caution">
    <text evidence="2">The sequence shown here is derived from an EMBL/GenBank/DDBJ whole genome shotgun (WGS) entry which is preliminary data.</text>
</comment>
<evidence type="ECO:0000256" key="1">
    <source>
        <dbReference type="SAM" id="SignalP"/>
    </source>
</evidence>
<dbReference type="SUPFAM" id="SSF54427">
    <property type="entry name" value="NTF2-like"/>
    <property type="match status" value="1"/>
</dbReference>
<dbReference type="InterPro" id="IPR032710">
    <property type="entry name" value="NTF2-like_dom_sf"/>
</dbReference>
<dbReference type="Gene3D" id="3.10.450.50">
    <property type="match status" value="1"/>
</dbReference>
<dbReference type="Pfam" id="PF12893">
    <property type="entry name" value="Lumazine_bd_2"/>
    <property type="match status" value="1"/>
</dbReference>
<organism evidence="2 3">
    <name type="scientific">Fibrella aquatilis</name>
    <dbReference type="NCBI Taxonomy" id="2817059"/>
    <lineage>
        <taxon>Bacteria</taxon>
        <taxon>Pseudomonadati</taxon>
        <taxon>Bacteroidota</taxon>
        <taxon>Cytophagia</taxon>
        <taxon>Cytophagales</taxon>
        <taxon>Spirosomataceae</taxon>
        <taxon>Fibrella</taxon>
    </lineage>
</organism>
<reference evidence="2 3" key="1">
    <citation type="submission" date="2021-03" db="EMBL/GenBank/DDBJ databases">
        <title>Fibrella sp. HMF5036 genome sequencing and assembly.</title>
        <authorList>
            <person name="Kang H."/>
            <person name="Kim H."/>
            <person name="Bae S."/>
            <person name="Joh K."/>
        </authorList>
    </citation>
    <scope>NUCLEOTIDE SEQUENCE [LARGE SCALE GENOMIC DNA]</scope>
    <source>
        <strain evidence="2 3">HMF5036</strain>
    </source>
</reference>
<evidence type="ECO:0000313" key="2">
    <source>
        <dbReference type="EMBL" id="MBO0930871.1"/>
    </source>
</evidence>
<dbReference type="Proteomes" id="UP000664795">
    <property type="component" value="Unassembled WGS sequence"/>
</dbReference>
<accession>A0A939G2U9</accession>
<protein>
    <submittedName>
        <fullName evidence="2">Nuclear transport factor 2 family protein</fullName>
    </submittedName>
</protein>
<gene>
    <name evidence="2" type="ORF">J2I48_07710</name>
</gene>
<feature type="chain" id="PRO_5037650241" evidence="1">
    <location>
        <begin position="18"/>
        <end position="152"/>
    </location>
</feature>
<name>A0A939G2U9_9BACT</name>